<dbReference type="EMBL" id="CP023315">
    <property type="protein sequence ID" value="ATC31946.1"/>
    <property type="molecule type" value="Genomic_DNA"/>
</dbReference>
<dbReference type="InterPro" id="IPR051678">
    <property type="entry name" value="AGP_Transferase"/>
</dbReference>
<name>A0A290MIV7_CAUVI</name>
<proteinExistence type="predicted"/>
<dbReference type="Gene3D" id="3.90.1200.10">
    <property type="match status" value="1"/>
</dbReference>
<evidence type="ECO:0000259" key="1">
    <source>
        <dbReference type="Pfam" id="PF01636"/>
    </source>
</evidence>
<gene>
    <name evidence="2" type="ORF">CA606_06025</name>
</gene>
<feature type="domain" description="Aminoglycoside phosphotransferase" evidence="1">
    <location>
        <begin position="54"/>
        <end position="289"/>
    </location>
</feature>
<reference evidence="3" key="1">
    <citation type="submission" date="2017-09" db="EMBL/GenBank/DDBJ databases">
        <title>Genome evolution observed in wild isolates of Caulobacter crescentus.</title>
        <authorList>
            <person name="Ely B."/>
            <person name="Wilson K."/>
            <person name="Scott D."/>
        </authorList>
    </citation>
    <scope>NUCLEOTIDE SEQUENCE [LARGE SCALE GENOMIC DNA]</scope>
    <source>
        <strain evidence="3">CB13b1a</strain>
    </source>
</reference>
<dbReference type="Proteomes" id="UP000217311">
    <property type="component" value="Chromosome"/>
</dbReference>
<dbReference type="InterPro" id="IPR011009">
    <property type="entry name" value="Kinase-like_dom_sf"/>
</dbReference>
<sequence length="352" mass="38104">MSQPWVRRAGSAVKCAGSCVTLGEDRNHPTMDVVTALNLLAPRLSPAATGARNARRLSGGASLETWAFDLSDGTPLILRRRPDGALPRETALPLASEAALIRAAAASGAPTPGVAHICEPEDHLGEAYVMLRLEGETLGRRIVRDDAFATVRPGLARRCGHVLAQIHATPTDGLPPLATSDARGELARYEGVYRELAARRPILEAAFRWLGAAAPPPPERPVLVHGDFRNGNLMIHPDHGLVGVLDWELAHLGDPAEDLGWICVNSWRFGEWRKPVGGFGDYDELLAGYGGDIALDRVRFWQALGSLKWAVMCLMMYQSFATGADRSIERAMIGRRTSEAEIDLVTLMEQAA</sequence>
<dbReference type="CDD" id="cd05154">
    <property type="entry name" value="ACAD10_11_N-like"/>
    <property type="match status" value="1"/>
</dbReference>
<organism evidence="2 3">
    <name type="scientific">Caulobacter vibrioides</name>
    <name type="common">Caulobacter crescentus</name>
    <dbReference type="NCBI Taxonomy" id="155892"/>
    <lineage>
        <taxon>Bacteria</taxon>
        <taxon>Pseudomonadati</taxon>
        <taxon>Pseudomonadota</taxon>
        <taxon>Alphaproteobacteria</taxon>
        <taxon>Caulobacterales</taxon>
        <taxon>Caulobacteraceae</taxon>
        <taxon>Caulobacter</taxon>
    </lineage>
</organism>
<dbReference type="GO" id="GO:0016740">
    <property type="term" value="F:transferase activity"/>
    <property type="evidence" value="ECO:0007669"/>
    <property type="project" value="UniProtKB-KW"/>
</dbReference>
<dbReference type="Pfam" id="PF01636">
    <property type="entry name" value="APH"/>
    <property type="match status" value="1"/>
</dbReference>
<accession>A0A290MIV7</accession>
<dbReference type="SUPFAM" id="SSF56112">
    <property type="entry name" value="Protein kinase-like (PK-like)"/>
    <property type="match status" value="1"/>
</dbReference>
<dbReference type="PANTHER" id="PTHR21310:SF57">
    <property type="entry name" value="BLR2944 PROTEIN"/>
    <property type="match status" value="1"/>
</dbReference>
<keyword evidence="2" id="KW-0808">Transferase</keyword>
<dbReference type="InterPro" id="IPR002575">
    <property type="entry name" value="Aminoglycoside_PTrfase"/>
</dbReference>
<dbReference type="InterPro" id="IPR041726">
    <property type="entry name" value="ACAD10_11_N"/>
</dbReference>
<evidence type="ECO:0000313" key="3">
    <source>
        <dbReference type="Proteomes" id="UP000217311"/>
    </source>
</evidence>
<dbReference type="AlphaFoldDB" id="A0A290MIV7"/>
<protein>
    <submittedName>
        <fullName evidence="2">Phosphotransferase family protein</fullName>
    </submittedName>
</protein>
<dbReference type="PANTHER" id="PTHR21310">
    <property type="entry name" value="AMINOGLYCOSIDE PHOSPHOTRANSFERASE-RELATED-RELATED"/>
    <property type="match status" value="1"/>
</dbReference>
<dbReference type="Gene3D" id="3.30.200.20">
    <property type="entry name" value="Phosphorylase Kinase, domain 1"/>
    <property type="match status" value="1"/>
</dbReference>
<evidence type="ECO:0000313" key="2">
    <source>
        <dbReference type="EMBL" id="ATC31946.1"/>
    </source>
</evidence>